<keyword evidence="6" id="KW-0808">Transferase</keyword>
<keyword evidence="13" id="KW-1185">Reference proteome</keyword>
<keyword evidence="7" id="KW-0663">Pyridoxal phosphate</keyword>
<dbReference type="InterPro" id="IPR015421">
    <property type="entry name" value="PyrdxlP-dep_Trfase_major"/>
</dbReference>
<dbReference type="KEGG" id="cser:CCO03_15330"/>
<dbReference type="EMBL" id="CP021455">
    <property type="protein sequence ID" value="ARU06900.1"/>
    <property type="molecule type" value="Genomic_DNA"/>
</dbReference>
<evidence type="ECO:0000259" key="11">
    <source>
        <dbReference type="Pfam" id="PF00155"/>
    </source>
</evidence>
<dbReference type="GO" id="GO:0030170">
    <property type="term" value="F:pyridoxal phosphate binding"/>
    <property type="evidence" value="ECO:0007669"/>
    <property type="project" value="InterPro"/>
</dbReference>
<dbReference type="InterPro" id="IPR004839">
    <property type="entry name" value="Aminotransferase_I/II_large"/>
</dbReference>
<dbReference type="PANTHER" id="PTHR43643:SF6">
    <property type="entry name" value="HISTIDINOL-PHOSPHATE AMINOTRANSFERASE"/>
    <property type="match status" value="1"/>
</dbReference>
<accession>A0A1Y0ETX5</accession>
<keyword evidence="5" id="KW-0028">Amino-acid biosynthesis</keyword>
<dbReference type="Gene3D" id="3.90.1150.10">
    <property type="entry name" value="Aspartate Aminotransferase, domain 1"/>
    <property type="match status" value="1"/>
</dbReference>
<sequence>MPTVAGVARNAGPTQALRQAAPPQPLAEGAFAQALAGALAQGLAEASAEVVAESSTDAESATRAHAKSPGQPVATVRGRAAEHPAAAELQARPEASASVSARHVHGGPDALGVARHDFSTNANACGPCPQAAEAVAQADASHYPDPEYASLIADLSSEIGVYPDRIILGASASECIARLTAAVASRAGPAAPPRVWVPRQAYGDYARAARAWQLPLASQPGQADLVWHCEPASPTGQGVPELAHLDATHPEQVWVLDAAYAPLRLDGHSSLSPARREQVWQLFTPNKALGLTGVRAAYLVAPRSALEVGSPAWQLAQRLRALAPSWPVGAHGVAMLKAWLQPEVQQWLQRSLDQLRRWRQMQNAMLQAMGWVLQPSDSPYGVARPPVVPSPAEGGVADAGASELAAMLAFMRARGVKLRDTTSMGLPGWVRLAVRPPADQEALRAAWHAFIAWRPSALAVST</sequence>
<evidence type="ECO:0000256" key="1">
    <source>
        <dbReference type="ARBA" id="ARBA00005011"/>
    </source>
</evidence>
<feature type="compositionally biased region" description="Low complexity" evidence="10">
    <location>
        <begin position="13"/>
        <end position="23"/>
    </location>
</feature>
<dbReference type="PANTHER" id="PTHR43643">
    <property type="entry name" value="HISTIDINOL-PHOSPHATE AMINOTRANSFERASE 2"/>
    <property type="match status" value="1"/>
</dbReference>
<dbReference type="EC" id="2.6.1.9" evidence="3"/>
<organism evidence="12 13">
    <name type="scientific">Comamonas serinivorans</name>
    <dbReference type="NCBI Taxonomy" id="1082851"/>
    <lineage>
        <taxon>Bacteria</taxon>
        <taxon>Pseudomonadati</taxon>
        <taxon>Pseudomonadota</taxon>
        <taxon>Betaproteobacteria</taxon>
        <taxon>Burkholderiales</taxon>
        <taxon>Comamonadaceae</taxon>
        <taxon>Comamonas</taxon>
    </lineage>
</organism>
<reference evidence="12 13" key="1">
    <citation type="submission" date="2017-05" db="EMBL/GenBank/DDBJ databases">
        <authorList>
            <person name="Song R."/>
            <person name="Chenine A.L."/>
            <person name="Ruprecht R.M."/>
        </authorList>
    </citation>
    <scope>NUCLEOTIDE SEQUENCE [LARGE SCALE GENOMIC DNA]</scope>
    <source>
        <strain evidence="12 13">DSM 26136</strain>
    </source>
</reference>
<feature type="domain" description="Aminotransferase class I/classII large" evidence="11">
    <location>
        <begin position="219"/>
        <end position="447"/>
    </location>
</feature>
<comment type="similarity">
    <text evidence="2">Belongs to the class-II pyridoxal-phosphate-dependent aminotransferase family. Histidinol-phosphate aminotransferase subfamily.</text>
</comment>
<dbReference type="GO" id="GO:0004400">
    <property type="term" value="F:histidinol-phosphate transaminase activity"/>
    <property type="evidence" value="ECO:0007669"/>
    <property type="project" value="UniProtKB-EC"/>
</dbReference>
<evidence type="ECO:0000256" key="6">
    <source>
        <dbReference type="ARBA" id="ARBA00022679"/>
    </source>
</evidence>
<comment type="pathway">
    <text evidence="1">Amino-acid biosynthesis; L-histidine biosynthesis; L-histidine from 5-phospho-alpha-D-ribose 1-diphosphate: step 7/9.</text>
</comment>
<keyword evidence="8" id="KW-0368">Histidine biosynthesis</keyword>
<evidence type="ECO:0000256" key="10">
    <source>
        <dbReference type="SAM" id="MobiDB-lite"/>
    </source>
</evidence>
<evidence type="ECO:0000256" key="8">
    <source>
        <dbReference type="ARBA" id="ARBA00023102"/>
    </source>
</evidence>
<protein>
    <recommendedName>
        <fullName evidence="3">histidinol-phosphate transaminase</fullName>
        <ecNumber evidence="3">2.6.1.9</ecNumber>
    </recommendedName>
</protein>
<feature type="region of interest" description="Disordered" evidence="10">
    <location>
        <begin position="54"/>
        <end position="103"/>
    </location>
</feature>
<dbReference type="InterPro" id="IPR015424">
    <property type="entry name" value="PyrdxlP-dep_Trfase"/>
</dbReference>
<gene>
    <name evidence="12" type="ORF">CCO03_15330</name>
</gene>
<dbReference type="Proteomes" id="UP000196138">
    <property type="component" value="Chromosome"/>
</dbReference>
<dbReference type="InterPro" id="IPR050106">
    <property type="entry name" value="HistidinolP_aminotransfase"/>
</dbReference>
<dbReference type="OrthoDB" id="9813612at2"/>
<dbReference type="InterPro" id="IPR015422">
    <property type="entry name" value="PyrdxlP-dep_Trfase_small"/>
</dbReference>
<feature type="region of interest" description="Disordered" evidence="10">
    <location>
        <begin position="1"/>
        <end position="23"/>
    </location>
</feature>
<dbReference type="AlphaFoldDB" id="A0A1Y0ETX5"/>
<evidence type="ECO:0000256" key="4">
    <source>
        <dbReference type="ARBA" id="ARBA00022576"/>
    </source>
</evidence>
<dbReference type="SUPFAM" id="SSF53383">
    <property type="entry name" value="PLP-dependent transferases"/>
    <property type="match status" value="1"/>
</dbReference>
<evidence type="ECO:0000256" key="3">
    <source>
        <dbReference type="ARBA" id="ARBA00012748"/>
    </source>
</evidence>
<evidence type="ECO:0000256" key="9">
    <source>
        <dbReference type="ARBA" id="ARBA00047481"/>
    </source>
</evidence>
<evidence type="ECO:0000256" key="7">
    <source>
        <dbReference type="ARBA" id="ARBA00022898"/>
    </source>
</evidence>
<keyword evidence="4" id="KW-0032">Aminotransferase</keyword>
<comment type="catalytic activity">
    <reaction evidence="9">
        <text>L-histidinol phosphate + 2-oxoglutarate = 3-(imidazol-4-yl)-2-oxopropyl phosphate + L-glutamate</text>
        <dbReference type="Rhea" id="RHEA:23744"/>
        <dbReference type="ChEBI" id="CHEBI:16810"/>
        <dbReference type="ChEBI" id="CHEBI:29985"/>
        <dbReference type="ChEBI" id="CHEBI:57766"/>
        <dbReference type="ChEBI" id="CHEBI:57980"/>
        <dbReference type="EC" id="2.6.1.9"/>
    </reaction>
</comment>
<evidence type="ECO:0000256" key="5">
    <source>
        <dbReference type="ARBA" id="ARBA00022605"/>
    </source>
</evidence>
<proteinExistence type="inferred from homology"/>
<dbReference type="GO" id="GO:0000105">
    <property type="term" value="P:L-histidine biosynthetic process"/>
    <property type="evidence" value="ECO:0007669"/>
    <property type="project" value="UniProtKB-KW"/>
</dbReference>
<evidence type="ECO:0000313" key="12">
    <source>
        <dbReference type="EMBL" id="ARU06900.1"/>
    </source>
</evidence>
<evidence type="ECO:0000313" key="13">
    <source>
        <dbReference type="Proteomes" id="UP000196138"/>
    </source>
</evidence>
<name>A0A1Y0ETX5_9BURK</name>
<evidence type="ECO:0000256" key="2">
    <source>
        <dbReference type="ARBA" id="ARBA00007970"/>
    </source>
</evidence>
<dbReference type="Pfam" id="PF00155">
    <property type="entry name" value="Aminotran_1_2"/>
    <property type="match status" value="1"/>
</dbReference>
<dbReference type="Gene3D" id="3.40.640.10">
    <property type="entry name" value="Type I PLP-dependent aspartate aminotransferase-like (Major domain)"/>
    <property type="match status" value="1"/>
</dbReference>